<comment type="caution">
    <text evidence="2">The sequence shown here is derived from an EMBL/GenBank/DDBJ whole genome shotgun (WGS) entry which is preliminary data.</text>
</comment>
<evidence type="ECO:0000313" key="2">
    <source>
        <dbReference type="EMBL" id="CAH8355908.1"/>
    </source>
</evidence>
<keyword evidence="3" id="KW-1185">Reference proteome</keyword>
<feature type="region of interest" description="Disordered" evidence="1">
    <location>
        <begin position="377"/>
        <end position="399"/>
    </location>
</feature>
<dbReference type="PANTHER" id="PTHR47165">
    <property type="entry name" value="OS03G0429900 PROTEIN"/>
    <property type="match status" value="1"/>
</dbReference>
<sequence>MEKSYTLLSDLKAGRCFNAVEVRLLRFWEARNVRKGGELMSVDLLFVDENSSFDVTRSNTNFRLCDAPFTIRFTDATKFEKKTDIPLEIFRFFPYNQLLDLANTGKQLPDVIGEVNSIRSTITNRRAGSQRVMLTLRLHSGENVRVSMFDSMALAFHSKFDGYEKEPKIVLVTSANPKIVGGRLFLNATSETHLYFDSENAVGKEEYNTLVGEGSSQSGSSSKIVHAQKIEPLTVSELNNFINTADSQIIEFLCTAKITGIQQEDGWSYIGCSKWYKRRFLCPRGIGVDARVDTDLPRSLADIVGKTYTFQLKLNDFNFTSKHQTFTISRIFPERALAPMAAFVEHGRPNVTQEQVPPTVATGTVADLVRSVLSDTTIAESSASRKDEDATGKKTRKKE</sequence>
<proteinExistence type="predicted"/>
<dbReference type="Gene3D" id="2.40.50.140">
    <property type="entry name" value="Nucleic acid-binding proteins"/>
    <property type="match status" value="1"/>
</dbReference>
<reference evidence="2 3" key="1">
    <citation type="submission" date="2022-03" db="EMBL/GenBank/DDBJ databases">
        <authorList>
            <person name="Macdonald S."/>
            <person name="Ahmed S."/>
            <person name="Newling K."/>
        </authorList>
    </citation>
    <scope>NUCLEOTIDE SEQUENCE [LARGE SCALE GENOMIC DNA]</scope>
</reference>
<organism evidence="2 3">
    <name type="scientific">Eruca vesicaria subsp. sativa</name>
    <name type="common">Garden rocket</name>
    <name type="synonym">Eruca sativa</name>
    <dbReference type="NCBI Taxonomy" id="29727"/>
    <lineage>
        <taxon>Eukaryota</taxon>
        <taxon>Viridiplantae</taxon>
        <taxon>Streptophyta</taxon>
        <taxon>Embryophyta</taxon>
        <taxon>Tracheophyta</taxon>
        <taxon>Spermatophyta</taxon>
        <taxon>Magnoliopsida</taxon>
        <taxon>eudicotyledons</taxon>
        <taxon>Gunneridae</taxon>
        <taxon>Pentapetalae</taxon>
        <taxon>rosids</taxon>
        <taxon>malvids</taxon>
        <taxon>Brassicales</taxon>
        <taxon>Brassicaceae</taxon>
        <taxon>Brassiceae</taxon>
        <taxon>Eruca</taxon>
    </lineage>
</organism>
<protein>
    <recommendedName>
        <fullName evidence="4">DUF223 domain-containing protein</fullName>
    </recommendedName>
</protein>
<dbReference type="PANTHER" id="PTHR47165:SF4">
    <property type="entry name" value="OS03G0429900 PROTEIN"/>
    <property type="match status" value="1"/>
</dbReference>
<gene>
    <name evidence="2" type="ORF">ERUC_LOCUS21663</name>
</gene>
<dbReference type="InterPro" id="IPR012340">
    <property type="entry name" value="NA-bd_OB-fold"/>
</dbReference>
<dbReference type="Proteomes" id="UP001642260">
    <property type="component" value="Unassembled WGS sequence"/>
</dbReference>
<evidence type="ECO:0008006" key="4">
    <source>
        <dbReference type="Google" id="ProtNLM"/>
    </source>
</evidence>
<evidence type="ECO:0000313" key="3">
    <source>
        <dbReference type="Proteomes" id="UP001642260"/>
    </source>
</evidence>
<accession>A0ABC8KBY3</accession>
<dbReference type="AlphaFoldDB" id="A0ABC8KBY3"/>
<feature type="compositionally biased region" description="Basic and acidic residues" evidence="1">
    <location>
        <begin position="383"/>
        <end position="392"/>
    </location>
</feature>
<evidence type="ECO:0000256" key="1">
    <source>
        <dbReference type="SAM" id="MobiDB-lite"/>
    </source>
</evidence>
<dbReference type="EMBL" id="CAKOAT010213599">
    <property type="protein sequence ID" value="CAH8355908.1"/>
    <property type="molecule type" value="Genomic_DNA"/>
</dbReference>
<dbReference type="SUPFAM" id="SSF50249">
    <property type="entry name" value="Nucleic acid-binding proteins"/>
    <property type="match status" value="1"/>
</dbReference>
<name>A0ABC8KBY3_ERUVS</name>